<keyword evidence="3" id="KW-1185">Reference proteome</keyword>
<protein>
    <submittedName>
        <fullName evidence="2">Peptidase family M28</fullName>
    </submittedName>
</protein>
<dbReference type="GO" id="GO:0006508">
    <property type="term" value="P:proteolysis"/>
    <property type="evidence" value="ECO:0007669"/>
    <property type="project" value="InterPro"/>
</dbReference>
<dbReference type="AlphaFoldDB" id="A0A1M4XJ37"/>
<dbReference type="RefSeq" id="WP_072968761.1">
    <property type="nucleotide sequence ID" value="NZ_FQUR01000011.1"/>
</dbReference>
<dbReference type="SUPFAM" id="SSF53187">
    <property type="entry name" value="Zn-dependent exopeptidases"/>
    <property type="match status" value="1"/>
</dbReference>
<evidence type="ECO:0000259" key="1">
    <source>
        <dbReference type="Pfam" id="PF04389"/>
    </source>
</evidence>
<reference evidence="3" key="1">
    <citation type="submission" date="2016-11" db="EMBL/GenBank/DDBJ databases">
        <authorList>
            <person name="Varghese N."/>
            <person name="Submissions S."/>
        </authorList>
    </citation>
    <scope>NUCLEOTIDE SEQUENCE [LARGE SCALE GENOMIC DNA]</scope>
    <source>
        <strain evidence="3">DSM 18761</strain>
    </source>
</reference>
<accession>A0A1M4XJ37</accession>
<dbReference type="Gene3D" id="3.50.30.30">
    <property type="match status" value="1"/>
</dbReference>
<organism evidence="2 3">
    <name type="scientific">Thermoanaerobacter uzonensis DSM 18761</name>
    <dbReference type="NCBI Taxonomy" id="1123369"/>
    <lineage>
        <taxon>Bacteria</taxon>
        <taxon>Bacillati</taxon>
        <taxon>Bacillota</taxon>
        <taxon>Clostridia</taxon>
        <taxon>Thermoanaerobacterales</taxon>
        <taxon>Thermoanaerobacteraceae</taxon>
        <taxon>Thermoanaerobacter</taxon>
    </lineage>
</organism>
<dbReference type="PANTHER" id="PTHR12147">
    <property type="entry name" value="METALLOPEPTIDASE M28 FAMILY MEMBER"/>
    <property type="match status" value="1"/>
</dbReference>
<sequence>MLLITRCWPQNIFNQKDFTIKQSVEEFSSDKYKGRLAGTEENNNVAKLIESIFKELGIEPYDGINYLYEYKQPVFDEKKQVHVMNVKFKDGNKKELLYGIDYLENNPVNDIMLNCSITFDINDPFLKEKAVVLEDRKNIAKVYGVAKLVLIKKNNFTKNVRTKETIPLIQISKKAYDLLKLNPDAELLYEIKLQQEIKTVYNVVGKIGGSNKNNALVLSAHFDHVGTTGNNIYPGAADNSTGLAVLLDLSKKLKEYTDKNKLDFDIVFCAFNGEEYGRFGSKSFVQLLKKDYKNIYNINIDSIGIKNGGVIAVAGDKNVSGPLMQILNEYLSENNFKSKMSVEYESDHLSFSEENIKSVNIGQENVEVLHTTKDTIDKIDFKYLENLSDVVYQFIIKEGTKIFGIKDDTKDVSLSEEEKKIDYIIEKERQNLDFGQYKLTEIDGKKYLVKKFDKEFSDIKSFQEIYGKTDLPINIGEYELAILGQANILNFLPSKLELTQML</sequence>
<gene>
    <name evidence="2" type="ORF">SAMN02745195_01485</name>
</gene>
<dbReference type="GO" id="GO:0008235">
    <property type="term" value="F:metalloexopeptidase activity"/>
    <property type="evidence" value="ECO:0007669"/>
    <property type="project" value="InterPro"/>
</dbReference>
<feature type="domain" description="Peptidase M28" evidence="1">
    <location>
        <begin position="202"/>
        <end position="394"/>
    </location>
</feature>
<evidence type="ECO:0000313" key="2">
    <source>
        <dbReference type="EMBL" id="SHE93519.1"/>
    </source>
</evidence>
<dbReference type="Proteomes" id="UP000184127">
    <property type="component" value="Unassembled WGS sequence"/>
</dbReference>
<dbReference type="PANTHER" id="PTHR12147:SF26">
    <property type="entry name" value="PEPTIDASE M28 DOMAIN-CONTAINING PROTEIN"/>
    <property type="match status" value="1"/>
</dbReference>
<dbReference type="EMBL" id="FQUR01000011">
    <property type="protein sequence ID" value="SHE93519.1"/>
    <property type="molecule type" value="Genomic_DNA"/>
</dbReference>
<proteinExistence type="predicted"/>
<evidence type="ECO:0000313" key="3">
    <source>
        <dbReference type="Proteomes" id="UP000184127"/>
    </source>
</evidence>
<dbReference type="InterPro" id="IPR045175">
    <property type="entry name" value="M28_fam"/>
</dbReference>
<dbReference type="InterPro" id="IPR007484">
    <property type="entry name" value="Peptidase_M28"/>
</dbReference>
<name>A0A1M4XJ37_9THEO</name>
<dbReference type="Gene3D" id="3.40.630.10">
    <property type="entry name" value="Zn peptidases"/>
    <property type="match status" value="1"/>
</dbReference>
<dbReference type="Pfam" id="PF04389">
    <property type="entry name" value="Peptidase_M28"/>
    <property type="match status" value="1"/>
</dbReference>